<feature type="binding site" evidence="6">
    <location>
        <begin position="206"/>
        <end position="209"/>
    </location>
    <ligand>
        <name>ATP</name>
        <dbReference type="ChEBI" id="CHEBI:30616"/>
    </ligand>
</feature>
<dbReference type="InterPro" id="IPR056546">
    <property type="entry name" value="MreB_MamK-like"/>
</dbReference>
<dbReference type="GO" id="GO:0005524">
    <property type="term" value="F:ATP binding"/>
    <property type="evidence" value="ECO:0007669"/>
    <property type="project" value="UniProtKB-KW"/>
</dbReference>
<dbReference type="PRINTS" id="PR01652">
    <property type="entry name" value="SHAPEPROTEIN"/>
</dbReference>
<comment type="subcellular location">
    <subcellularLocation>
        <location evidence="6">Cytoplasm</location>
    </subcellularLocation>
    <text evidence="6">Membrane-associated.</text>
</comment>
<evidence type="ECO:0000256" key="2">
    <source>
        <dbReference type="ARBA" id="ARBA00022741"/>
    </source>
</evidence>
<keyword evidence="1 6" id="KW-0963">Cytoplasm</keyword>
<accession>E4KP41</accession>
<dbReference type="PANTHER" id="PTHR42749">
    <property type="entry name" value="CELL SHAPE-DETERMINING PROTEIN MREB"/>
    <property type="match status" value="1"/>
</dbReference>
<dbReference type="Proteomes" id="UP000005990">
    <property type="component" value="Unassembled WGS sequence"/>
</dbReference>
<dbReference type="HAMAP" id="MF_02207">
    <property type="entry name" value="MreB"/>
    <property type="match status" value="1"/>
</dbReference>
<sequence>MGFFGKNKIALDLGSSKTIVYINRKGIALKELSLLAVNQNKPNDLVFGTKAFELQGKTSLEYKLVQPIIQGRIHNYNYAKQMVAYFIKAAIRQIGSRPEVAIALPSSLSQVDQKAYENLLRDIGISRAMIIDAPFAAALGANLPVYDPKGFLLVDIGAGLIDVALISYGEIIASYNSNFGSQALNELIVSRVRDEHHLLISQDTAEKLKHDLGNAALTDSDKEVNLLVSGNELSTGLPTELKISIELVAKCVDQWVEQLVLSIRNVLRFAPPELAGDILQTGIVLTGGGAQLKRLPERLFQALAIPTNLAPNPVDAVILGTGKLLRSMDKESKAAEVSHR</sequence>
<dbReference type="STRING" id="908337.HMPREF9257_1326"/>
<evidence type="ECO:0000256" key="3">
    <source>
        <dbReference type="ARBA" id="ARBA00022840"/>
    </source>
</evidence>
<dbReference type="PANTHER" id="PTHR42749:SF1">
    <property type="entry name" value="CELL SHAPE-DETERMINING PROTEIN MREB"/>
    <property type="match status" value="1"/>
</dbReference>
<evidence type="ECO:0000256" key="6">
    <source>
        <dbReference type="HAMAP-Rule" id="MF_02207"/>
    </source>
</evidence>
<evidence type="ECO:0000313" key="8">
    <source>
        <dbReference type="Proteomes" id="UP000005990"/>
    </source>
</evidence>
<evidence type="ECO:0000313" key="7">
    <source>
        <dbReference type="EMBL" id="EFR31280.1"/>
    </source>
</evidence>
<comment type="caution">
    <text evidence="6">Lacks conserved residue(s) required for the propagation of feature annotation.</text>
</comment>
<comment type="function">
    <text evidence="6">Forms membrane-associated dynamic filaments that are essential for cell shape determination. Acts by regulating cell wall synthesis and cell elongation, and thus cell shape. A feedback loop between cell geometry and MreB localization may maintain elongated cell shape by targeting cell wall growth to regions of negative cell wall curvature.</text>
</comment>
<dbReference type="AlphaFoldDB" id="E4KP41"/>
<dbReference type="Gene3D" id="3.30.420.40">
    <property type="match status" value="3"/>
</dbReference>
<evidence type="ECO:0000256" key="5">
    <source>
        <dbReference type="ARBA" id="ARBA00023458"/>
    </source>
</evidence>
<gene>
    <name evidence="6" type="primary">mreB</name>
    <name evidence="7" type="ORF">HMPREF9257_1326</name>
</gene>
<comment type="subunit">
    <text evidence="6">Forms polymers.</text>
</comment>
<dbReference type="GO" id="GO:0008360">
    <property type="term" value="P:regulation of cell shape"/>
    <property type="evidence" value="ECO:0007669"/>
    <property type="project" value="UniProtKB-UniRule"/>
</dbReference>
<keyword evidence="2 6" id="KW-0547">Nucleotide-binding</keyword>
<dbReference type="OrthoDB" id="9768127at2"/>
<proteinExistence type="inferred from homology"/>
<protein>
    <recommendedName>
        <fullName evidence="6">Cell shape-determining protein MreB</fullName>
    </recommendedName>
</protein>
<dbReference type="EMBL" id="AENN01000015">
    <property type="protein sequence ID" value="EFR31280.1"/>
    <property type="molecule type" value="Genomic_DNA"/>
</dbReference>
<comment type="similarity">
    <text evidence="5 6">Belongs to the FtsA/MreB family.</text>
</comment>
<keyword evidence="3 6" id="KW-0067">ATP-binding</keyword>
<evidence type="ECO:0000256" key="1">
    <source>
        <dbReference type="ARBA" id="ARBA00022490"/>
    </source>
</evidence>
<organism evidence="7 8">
    <name type="scientific">Eremococcus coleocola ACS-139-V-Col8</name>
    <dbReference type="NCBI Taxonomy" id="908337"/>
    <lineage>
        <taxon>Bacteria</taxon>
        <taxon>Bacillati</taxon>
        <taxon>Bacillota</taxon>
        <taxon>Bacilli</taxon>
        <taxon>Lactobacillales</taxon>
        <taxon>Aerococcaceae</taxon>
        <taxon>Eremococcus</taxon>
    </lineage>
</organism>
<reference evidence="7 8" key="1">
    <citation type="submission" date="2010-10" db="EMBL/GenBank/DDBJ databases">
        <authorList>
            <person name="Durkin A.S."/>
            <person name="Madupu R."/>
            <person name="Torralba M."/>
            <person name="Gillis M."/>
            <person name="Methe B."/>
            <person name="Sutton G."/>
            <person name="Nelson K.E."/>
        </authorList>
    </citation>
    <scope>NUCLEOTIDE SEQUENCE [LARGE SCALE GENOMIC DNA]</scope>
    <source>
        <strain evidence="7 8">ACS-139-V-Col8</strain>
    </source>
</reference>
<dbReference type="InterPro" id="IPR043129">
    <property type="entry name" value="ATPase_NBD"/>
</dbReference>
<dbReference type="SUPFAM" id="SSF53067">
    <property type="entry name" value="Actin-like ATPase domain"/>
    <property type="match status" value="2"/>
</dbReference>
<dbReference type="GO" id="GO:0005737">
    <property type="term" value="C:cytoplasm"/>
    <property type="evidence" value="ECO:0007669"/>
    <property type="project" value="UniProtKB-SubCell"/>
</dbReference>
<dbReference type="RefSeq" id="WP_006418483.1">
    <property type="nucleotide sequence ID" value="NZ_AENN01000015.1"/>
</dbReference>
<dbReference type="GO" id="GO:0000902">
    <property type="term" value="P:cell morphogenesis"/>
    <property type="evidence" value="ECO:0007669"/>
    <property type="project" value="InterPro"/>
</dbReference>
<evidence type="ECO:0000256" key="4">
    <source>
        <dbReference type="ARBA" id="ARBA00022960"/>
    </source>
</evidence>
<keyword evidence="4 6" id="KW-0133">Cell shape</keyword>
<name>E4KP41_9LACT</name>
<dbReference type="InterPro" id="IPR004753">
    <property type="entry name" value="MreB"/>
</dbReference>
<dbReference type="Pfam" id="PF06723">
    <property type="entry name" value="MreB_Mbl"/>
    <property type="match status" value="1"/>
</dbReference>
<keyword evidence="8" id="KW-1185">Reference proteome</keyword>
<comment type="caution">
    <text evidence="7">The sequence shown here is derived from an EMBL/GenBank/DDBJ whole genome shotgun (WGS) entry which is preliminary data.</text>
</comment>
<dbReference type="eggNOG" id="COG1077">
    <property type="taxonomic scope" value="Bacteria"/>
</dbReference>